<accession>F4QG13</accession>
<keyword evidence="2" id="KW-1185">Reference proteome</keyword>
<protein>
    <submittedName>
        <fullName evidence="1">Uncharacterized protein</fullName>
    </submittedName>
</protein>
<sequence>MADTNNTFDIETGTTLNQLIKRLGGLHECQRLGFVFEDEKGVMSPSAAGFAYLMFVVARDITDPAEAFAAGYQAALDEMNPL</sequence>
<name>F4QG13_9CAUL</name>
<dbReference type="OrthoDB" id="9846701at2"/>
<dbReference type="RefSeq" id="WP_006270787.1">
    <property type="nucleotide sequence ID" value="NZ_GL883076.1"/>
</dbReference>
<organism evidence="1 2">
    <name type="scientific">Asticcacaulis biprosthecium C19</name>
    <dbReference type="NCBI Taxonomy" id="715226"/>
    <lineage>
        <taxon>Bacteria</taxon>
        <taxon>Pseudomonadati</taxon>
        <taxon>Pseudomonadota</taxon>
        <taxon>Alphaproteobacteria</taxon>
        <taxon>Caulobacterales</taxon>
        <taxon>Caulobacteraceae</taxon>
        <taxon>Asticcacaulis</taxon>
    </lineage>
</organism>
<dbReference type="EMBL" id="GL883076">
    <property type="protein sequence ID" value="EGF93824.1"/>
    <property type="molecule type" value="Genomic_DNA"/>
</dbReference>
<evidence type="ECO:0000313" key="1">
    <source>
        <dbReference type="EMBL" id="EGF93824.1"/>
    </source>
</evidence>
<gene>
    <name evidence="1" type="ORF">ABI_00560</name>
</gene>
<proteinExistence type="predicted"/>
<dbReference type="Proteomes" id="UP000006512">
    <property type="component" value="Unassembled WGS sequence"/>
</dbReference>
<dbReference type="HOGENOM" id="CLU_2551020_0_0_5"/>
<evidence type="ECO:0000313" key="2">
    <source>
        <dbReference type="Proteomes" id="UP000006512"/>
    </source>
</evidence>
<reference evidence="2" key="1">
    <citation type="submission" date="2011-03" db="EMBL/GenBank/DDBJ databases">
        <title>Draft genome sequence of Brevundimonas diminuta.</title>
        <authorList>
            <person name="Brown P.J.B."/>
            <person name="Buechlein A."/>
            <person name="Hemmerich C."/>
            <person name="Brun Y.V."/>
        </authorList>
    </citation>
    <scope>NUCLEOTIDE SEQUENCE [LARGE SCALE GENOMIC DNA]</scope>
    <source>
        <strain evidence="2">C19</strain>
    </source>
</reference>
<dbReference type="AlphaFoldDB" id="F4QG13"/>